<comment type="caution">
    <text evidence="3">The sequence shown here is derived from an EMBL/GenBank/DDBJ whole genome shotgun (WGS) entry which is preliminary data.</text>
</comment>
<reference evidence="3 4" key="1">
    <citation type="submission" date="2018-09" db="EMBL/GenBank/DDBJ databases">
        <title>Genomic investigation of the strawberry pathogen Phytophthora fragariae indicates pathogenicity is determined by transcriptional variation in three key races.</title>
        <authorList>
            <person name="Adams T.M."/>
            <person name="Armitage A.D."/>
            <person name="Sobczyk M.K."/>
            <person name="Bates H.J."/>
            <person name="Dunwell J.M."/>
            <person name="Nellist C.F."/>
            <person name="Harrison R.J."/>
        </authorList>
    </citation>
    <scope>NUCLEOTIDE SEQUENCE [LARGE SCALE GENOMIC DNA]</scope>
    <source>
        <strain evidence="3 4">BC-23</strain>
    </source>
</reference>
<sequence>MRPRTPGERSSFLIFCAFTDVACLVSDFSALRIEECDLERKCNADPRATTFTLKSPSEDPQRTGTASLAGCQ</sequence>
<dbReference type="Proteomes" id="UP000476176">
    <property type="component" value="Unassembled WGS sequence"/>
</dbReference>
<evidence type="ECO:0000313" key="3">
    <source>
        <dbReference type="EMBL" id="KAE9172918.1"/>
    </source>
</evidence>
<evidence type="ECO:0000256" key="1">
    <source>
        <dbReference type="SAM" id="MobiDB-lite"/>
    </source>
</evidence>
<name>A0A6G0MLP9_9STRA</name>
<dbReference type="AlphaFoldDB" id="A0A6G0MLP9"/>
<accession>A0A6G0MLP9</accession>
<keyword evidence="2" id="KW-0732">Signal</keyword>
<gene>
    <name evidence="3" type="ORF">PF004_g27132</name>
</gene>
<feature type="region of interest" description="Disordered" evidence="1">
    <location>
        <begin position="49"/>
        <end position="72"/>
    </location>
</feature>
<proteinExistence type="predicted"/>
<evidence type="ECO:0008006" key="5">
    <source>
        <dbReference type="Google" id="ProtNLM"/>
    </source>
</evidence>
<organism evidence="3 4">
    <name type="scientific">Phytophthora fragariae</name>
    <dbReference type="NCBI Taxonomy" id="53985"/>
    <lineage>
        <taxon>Eukaryota</taxon>
        <taxon>Sar</taxon>
        <taxon>Stramenopiles</taxon>
        <taxon>Oomycota</taxon>
        <taxon>Peronosporomycetes</taxon>
        <taxon>Peronosporales</taxon>
        <taxon>Peronosporaceae</taxon>
        <taxon>Phytophthora</taxon>
    </lineage>
</organism>
<evidence type="ECO:0000313" key="4">
    <source>
        <dbReference type="Proteomes" id="UP000476176"/>
    </source>
</evidence>
<protein>
    <recommendedName>
        <fullName evidence="5">Secreted protein</fullName>
    </recommendedName>
</protein>
<evidence type="ECO:0000256" key="2">
    <source>
        <dbReference type="SAM" id="SignalP"/>
    </source>
</evidence>
<dbReference type="EMBL" id="QXGC01003818">
    <property type="protein sequence ID" value="KAE9172918.1"/>
    <property type="molecule type" value="Genomic_DNA"/>
</dbReference>
<feature type="signal peptide" evidence="2">
    <location>
        <begin position="1"/>
        <end position="23"/>
    </location>
</feature>
<feature type="chain" id="PRO_5026140074" description="Secreted protein" evidence="2">
    <location>
        <begin position="24"/>
        <end position="72"/>
    </location>
</feature>